<proteinExistence type="predicted"/>
<name>A0A0C4DYT1_MAGP6</name>
<sequence>MHSLCCGTTEVAQHAQESCLACLPPFPIPKWQCAVRPWLQPGGPCWENARRFCVTVGPAEQQASSLGEICPAQQRRAKINSSHRPQRQIDPMCRTRPAAGFLRLFIFHIFHEYEM</sequence>
<reference evidence="1" key="2">
    <citation type="submission" date="2010-05" db="EMBL/GenBank/DDBJ databases">
        <title>The Genome Sequence of Magnaporthe poae strain ATCC 64411.</title>
        <authorList>
            <consortium name="The Broad Institute Genome Sequencing Platform"/>
            <consortium name="Broad Institute Genome Sequencing Center for Infectious Disease"/>
            <person name="Ma L.-J."/>
            <person name="Dead R."/>
            <person name="Young S."/>
            <person name="Zeng Q."/>
            <person name="Koehrsen M."/>
            <person name="Alvarado L."/>
            <person name="Berlin A."/>
            <person name="Chapman S.B."/>
            <person name="Chen Z."/>
            <person name="Freedman E."/>
            <person name="Gellesch M."/>
            <person name="Goldberg J."/>
            <person name="Griggs A."/>
            <person name="Gujja S."/>
            <person name="Heilman E.R."/>
            <person name="Heiman D."/>
            <person name="Hepburn T."/>
            <person name="Howarth C."/>
            <person name="Jen D."/>
            <person name="Larson L."/>
            <person name="Mehta T."/>
            <person name="Neiman D."/>
            <person name="Pearson M."/>
            <person name="Roberts A."/>
            <person name="Saif S."/>
            <person name="Shea T."/>
            <person name="Shenoy N."/>
            <person name="Sisk P."/>
            <person name="Stolte C."/>
            <person name="Sykes S."/>
            <person name="Walk T."/>
            <person name="White J."/>
            <person name="Yandava C."/>
            <person name="Haas B."/>
            <person name="Nusbaum C."/>
            <person name="Birren B."/>
        </authorList>
    </citation>
    <scope>NUCLEOTIDE SEQUENCE</scope>
    <source>
        <strain evidence="1">ATCC 64411</strain>
    </source>
</reference>
<evidence type="ECO:0000313" key="3">
    <source>
        <dbReference type="Proteomes" id="UP000011715"/>
    </source>
</evidence>
<dbReference type="EMBL" id="ADBL01001230">
    <property type="status" value="NOT_ANNOTATED_CDS"/>
    <property type="molecule type" value="Genomic_DNA"/>
</dbReference>
<evidence type="ECO:0000313" key="2">
    <source>
        <dbReference type="EnsemblFungi" id="MAPG_05210T0"/>
    </source>
</evidence>
<reference evidence="3" key="1">
    <citation type="submission" date="2010-05" db="EMBL/GenBank/DDBJ databases">
        <title>The genome sequence of Magnaporthe poae strain ATCC 64411.</title>
        <authorList>
            <person name="Ma L.-J."/>
            <person name="Dead R."/>
            <person name="Young S."/>
            <person name="Zeng Q."/>
            <person name="Koehrsen M."/>
            <person name="Alvarado L."/>
            <person name="Berlin A."/>
            <person name="Chapman S.B."/>
            <person name="Chen Z."/>
            <person name="Freedman E."/>
            <person name="Gellesch M."/>
            <person name="Goldberg J."/>
            <person name="Griggs A."/>
            <person name="Gujja S."/>
            <person name="Heilman E.R."/>
            <person name="Heiman D."/>
            <person name="Hepburn T."/>
            <person name="Howarth C."/>
            <person name="Jen D."/>
            <person name="Larson L."/>
            <person name="Mehta T."/>
            <person name="Neiman D."/>
            <person name="Pearson M."/>
            <person name="Roberts A."/>
            <person name="Saif S."/>
            <person name="Shea T."/>
            <person name="Shenoy N."/>
            <person name="Sisk P."/>
            <person name="Stolte C."/>
            <person name="Sykes S."/>
            <person name="Walk T."/>
            <person name="White J."/>
            <person name="Yandava C."/>
            <person name="Haas B."/>
            <person name="Nusbaum C."/>
            <person name="Birren B."/>
        </authorList>
    </citation>
    <scope>NUCLEOTIDE SEQUENCE [LARGE SCALE GENOMIC DNA]</scope>
    <source>
        <strain evidence="3">ATCC 64411 / 73-15</strain>
    </source>
</reference>
<keyword evidence="3" id="KW-1185">Reference proteome</keyword>
<organism evidence="2 3">
    <name type="scientific">Magnaporthiopsis poae (strain ATCC 64411 / 73-15)</name>
    <name type="common">Kentucky bluegrass fungus</name>
    <name type="synonym">Magnaporthe poae</name>
    <dbReference type="NCBI Taxonomy" id="644358"/>
    <lineage>
        <taxon>Eukaryota</taxon>
        <taxon>Fungi</taxon>
        <taxon>Dikarya</taxon>
        <taxon>Ascomycota</taxon>
        <taxon>Pezizomycotina</taxon>
        <taxon>Sordariomycetes</taxon>
        <taxon>Sordariomycetidae</taxon>
        <taxon>Magnaporthales</taxon>
        <taxon>Magnaporthaceae</taxon>
        <taxon>Magnaporthiopsis</taxon>
    </lineage>
</organism>
<dbReference type="Proteomes" id="UP000011715">
    <property type="component" value="Unassembled WGS sequence"/>
</dbReference>
<accession>A0A0C4DYT1</accession>
<gene>
    <name evidence="1" type="ORF">MAPG_05210</name>
</gene>
<reference evidence="2" key="5">
    <citation type="submission" date="2015-06" db="UniProtKB">
        <authorList>
            <consortium name="EnsemblFungi"/>
        </authorList>
    </citation>
    <scope>IDENTIFICATION</scope>
    <source>
        <strain evidence="2">ATCC 64411</strain>
    </source>
</reference>
<dbReference type="EnsemblFungi" id="MAPG_05210T0">
    <property type="protein sequence ID" value="MAPG_05210T0"/>
    <property type="gene ID" value="MAPG_05210"/>
</dbReference>
<evidence type="ECO:0000313" key="1">
    <source>
        <dbReference type="EMBL" id="KLU86193.1"/>
    </source>
</evidence>
<dbReference type="VEuPathDB" id="FungiDB:MAPG_05210"/>
<dbReference type="EMBL" id="GL876969">
    <property type="protein sequence ID" value="KLU86193.1"/>
    <property type="molecule type" value="Genomic_DNA"/>
</dbReference>
<reference evidence="2" key="4">
    <citation type="journal article" date="2015" name="G3 (Bethesda)">
        <title>Genome sequences of three phytopathogenic species of the Magnaporthaceae family of fungi.</title>
        <authorList>
            <person name="Okagaki L.H."/>
            <person name="Nunes C.C."/>
            <person name="Sailsbery J."/>
            <person name="Clay B."/>
            <person name="Brown D."/>
            <person name="John T."/>
            <person name="Oh Y."/>
            <person name="Young N."/>
            <person name="Fitzgerald M."/>
            <person name="Haas B.J."/>
            <person name="Zeng Q."/>
            <person name="Young S."/>
            <person name="Adiconis X."/>
            <person name="Fan L."/>
            <person name="Levin J.Z."/>
            <person name="Mitchell T.K."/>
            <person name="Okubara P.A."/>
            <person name="Farman M.L."/>
            <person name="Kohn L.M."/>
            <person name="Birren B."/>
            <person name="Ma L.-J."/>
            <person name="Dean R.A."/>
        </authorList>
    </citation>
    <scope>NUCLEOTIDE SEQUENCE</scope>
    <source>
        <strain evidence="2">ATCC 64411 / 73-15</strain>
    </source>
</reference>
<dbReference type="AlphaFoldDB" id="A0A0C4DYT1"/>
<protein>
    <submittedName>
        <fullName evidence="1 2">Uncharacterized protein</fullName>
    </submittedName>
</protein>
<reference evidence="1" key="3">
    <citation type="submission" date="2011-03" db="EMBL/GenBank/DDBJ databases">
        <title>Annotation of Magnaporthe poae ATCC 64411.</title>
        <authorList>
            <person name="Ma L.-J."/>
            <person name="Dead R."/>
            <person name="Young S.K."/>
            <person name="Zeng Q."/>
            <person name="Gargeya S."/>
            <person name="Fitzgerald M."/>
            <person name="Haas B."/>
            <person name="Abouelleil A."/>
            <person name="Alvarado L."/>
            <person name="Arachchi H.M."/>
            <person name="Berlin A."/>
            <person name="Brown A."/>
            <person name="Chapman S.B."/>
            <person name="Chen Z."/>
            <person name="Dunbar C."/>
            <person name="Freedman E."/>
            <person name="Gearin G."/>
            <person name="Gellesch M."/>
            <person name="Goldberg J."/>
            <person name="Griggs A."/>
            <person name="Gujja S."/>
            <person name="Heiman D."/>
            <person name="Howarth C."/>
            <person name="Larson L."/>
            <person name="Lui A."/>
            <person name="MacDonald P.J.P."/>
            <person name="Mehta T."/>
            <person name="Montmayeur A."/>
            <person name="Murphy C."/>
            <person name="Neiman D."/>
            <person name="Pearson M."/>
            <person name="Priest M."/>
            <person name="Roberts A."/>
            <person name="Saif S."/>
            <person name="Shea T."/>
            <person name="Shenoy N."/>
            <person name="Sisk P."/>
            <person name="Stolte C."/>
            <person name="Sykes S."/>
            <person name="Yandava C."/>
            <person name="Wortman J."/>
            <person name="Nusbaum C."/>
            <person name="Birren B."/>
        </authorList>
    </citation>
    <scope>NUCLEOTIDE SEQUENCE</scope>
    <source>
        <strain evidence="1">ATCC 64411</strain>
    </source>
</reference>